<organism evidence="2 3">
    <name type="scientific">Breoghania corrubedonensis</name>
    <dbReference type="NCBI Taxonomy" id="665038"/>
    <lineage>
        <taxon>Bacteria</taxon>
        <taxon>Pseudomonadati</taxon>
        <taxon>Pseudomonadota</taxon>
        <taxon>Alphaproteobacteria</taxon>
        <taxon>Hyphomicrobiales</taxon>
        <taxon>Stappiaceae</taxon>
        <taxon>Breoghania</taxon>
    </lineage>
</organism>
<dbReference type="GO" id="GO:0016491">
    <property type="term" value="F:oxidoreductase activity"/>
    <property type="evidence" value="ECO:0007669"/>
    <property type="project" value="UniProtKB-ARBA"/>
</dbReference>
<dbReference type="SUPFAM" id="SSF51735">
    <property type="entry name" value="NAD(P)-binding Rossmann-fold domains"/>
    <property type="match status" value="1"/>
</dbReference>
<comment type="similarity">
    <text evidence="1">Belongs to the ornithine cyclodeaminase/mu-crystallin family.</text>
</comment>
<dbReference type="RefSeq" id="WP_107988271.1">
    <property type="nucleotide sequence ID" value="NZ_QAYG01000001.1"/>
</dbReference>
<gene>
    <name evidence="2" type="ORF">C8N35_101795</name>
</gene>
<accession>A0A2T5VG61</accession>
<sequence>MRVITASEINGIMTFRDLVETLRSAFRAEIETPVRHHHTIARPDGADATLLLMPAWNDFAAQGHSQRGYIGVKIVSVFPDNSKVSKPSVMGTYMLMSGQSGEPLAVMDGQAITLWRTAAASALAASYLAREDSNRLLMVGAGALSPYLIRAHASVRPLSEVLIWNRTPAAAEKLARAINGKHGLTVRATEDLEGGVRGADVVSCATISSEPLVKGDWLSPGTHLDLVGAFRPDLRESDDAAVTKARLFVDTRGGALSEAGDMAQPIAAGIISAEDVAADLFELCRGEKAGRRFYDQVTLFKSTGTAIEDLAAAIHVFLKA</sequence>
<dbReference type="InterPro" id="IPR036291">
    <property type="entry name" value="NAD(P)-bd_dom_sf"/>
</dbReference>
<evidence type="ECO:0000256" key="1">
    <source>
        <dbReference type="ARBA" id="ARBA00008903"/>
    </source>
</evidence>
<dbReference type="OrthoDB" id="9785971at2"/>
<dbReference type="GO" id="GO:0005737">
    <property type="term" value="C:cytoplasm"/>
    <property type="evidence" value="ECO:0007669"/>
    <property type="project" value="TreeGrafter"/>
</dbReference>
<dbReference type="PIRSF" id="PIRSF001439">
    <property type="entry name" value="CryM"/>
    <property type="match status" value="1"/>
</dbReference>
<dbReference type="Pfam" id="PF02423">
    <property type="entry name" value="OCD_Mu_crystall"/>
    <property type="match status" value="1"/>
</dbReference>
<dbReference type="Gene3D" id="3.30.1780.10">
    <property type="entry name" value="ornithine cyclodeaminase, domain 1"/>
    <property type="match status" value="1"/>
</dbReference>
<dbReference type="InterPro" id="IPR023401">
    <property type="entry name" value="ODC_N"/>
</dbReference>
<dbReference type="PANTHER" id="PTHR13812:SF19">
    <property type="entry name" value="KETIMINE REDUCTASE MU-CRYSTALLIN"/>
    <property type="match status" value="1"/>
</dbReference>
<dbReference type="FunFam" id="3.40.50.720:FF:000311">
    <property type="entry name" value="Ornithine cyclodeaminase"/>
    <property type="match status" value="1"/>
</dbReference>
<keyword evidence="3" id="KW-1185">Reference proteome</keyword>
<dbReference type="InterPro" id="IPR003462">
    <property type="entry name" value="ODC_Mu_crystall"/>
</dbReference>
<protein>
    <submittedName>
        <fullName evidence="2">Ornithine cyclodeaminase</fullName>
    </submittedName>
</protein>
<proteinExistence type="inferred from homology"/>
<evidence type="ECO:0000313" key="3">
    <source>
        <dbReference type="Proteomes" id="UP000244081"/>
    </source>
</evidence>
<dbReference type="AlphaFoldDB" id="A0A2T5VG61"/>
<comment type="caution">
    <text evidence="2">The sequence shown here is derived from an EMBL/GenBank/DDBJ whole genome shotgun (WGS) entry which is preliminary data.</text>
</comment>
<dbReference type="GO" id="GO:0019752">
    <property type="term" value="P:carboxylic acid metabolic process"/>
    <property type="evidence" value="ECO:0007669"/>
    <property type="project" value="UniProtKB-ARBA"/>
</dbReference>
<dbReference type="NCBIfam" id="NF004793">
    <property type="entry name" value="PRK06141.1"/>
    <property type="match status" value="1"/>
</dbReference>
<reference evidence="2 3" key="1">
    <citation type="submission" date="2018-04" db="EMBL/GenBank/DDBJ databases">
        <title>Genomic Encyclopedia of Archaeal and Bacterial Type Strains, Phase II (KMG-II): from individual species to whole genera.</title>
        <authorList>
            <person name="Goeker M."/>
        </authorList>
    </citation>
    <scope>NUCLEOTIDE SEQUENCE [LARGE SCALE GENOMIC DNA]</scope>
    <source>
        <strain evidence="2 3">DSM 23382</strain>
    </source>
</reference>
<evidence type="ECO:0000313" key="2">
    <source>
        <dbReference type="EMBL" id="PTW62747.1"/>
    </source>
</evidence>
<name>A0A2T5VG61_9HYPH</name>
<dbReference type="PANTHER" id="PTHR13812">
    <property type="entry name" value="KETIMINE REDUCTASE MU-CRYSTALLIN"/>
    <property type="match status" value="1"/>
</dbReference>
<dbReference type="EMBL" id="QAYG01000001">
    <property type="protein sequence ID" value="PTW62747.1"/>
    <property type="molecule type" value="Genomic_DNA"/>
</dbReference>
<dbReference type="Proteomes" id="UP000244081">
    <property type="component" value="Unassembled WGS sequence"/>
</dbReference>
<dbReference type="Gene3D" id="3.40.50.720">
    <property type="entry name" value="NAD(P)-binding Rossmann-like Domain"/>
    <property type="match status" value="1"/>
</dbReference>